<name>A0A1D6EEB1_MAIZE</name>
<dbReference type="STRING" id="4577.A0A1D6EEB1"/>
<proteinExistence type="predicted"/>
<dbReference type="InParanoid" id="A0A1D6EEB1"/>
<dbReference type="AlphaFoldDB" id="A0A1D6EEB1"/>
<sequence length="201" mass="23302">MCQVSLLIDVSNKKDVILGYVVVIMQQHIKHMCSRLKGMTYNVTPFAEAFLSYCFQIGIQLEMMSDVIDETLDKDEAEEETEELTNQSTFVYWRLEFSCSMWDFCIIRQEWTVVHIQSAFHAFLALVRGCRVRKQLAIMQKCMNTLLKVQPVWKSPGLRKANRNHMLLYLWCPCYWPKPRAVLAPKPSGKETFTSNGSHGP</sequence>
<reference evidence="1" key="1">
    <citation type="submission" date="2015-12" db="EMBL/GenBank/DDBJ databases">
        <title>Update maize B73 reference genome by single molecule sequencing technologies.</title>
        <authorList>
            <consortium name="Maize Genome Sequencing Project"/>
            <person name="Ware D."/>
        </authorList>
    </citation>
    <scope>NUCLEOTIDE SEQUENCE [LARGE SCALE GENOMIC DNA]</scope>
    <source>
        <tissue evidence="1">Seedling</tissue>
    </source>
</reference>
<dbReference type="SMR" id="A0A1D6EEB1"/>
<protein>
    <submittedName>
        <fullName evidence="1">Uncharacterized protein</fullName>
    </submittedName>
</protein>
<gene>
    <name evidence="1" type="ORF">ZEAMMB73_Zm00001d004168</name>
</gene>
<dbReference type="EMBL" id="CM007648">
    <property type="protein sequence ID" value="ONM18565.1"/>
    <property type="molecule type" value="Genomic_DNA"/>
</dbReference>
<accession>A0A1D6EEB1</accession>
<organism evidence="1">
    <name type="scientific">Zea mays</name>
    <name type="common">Maize</name>
    <dbReference type="NCBI Taxonomy" id="4577"/>
    <lineage>
        <taxon>Eukaryota</taxon>
        <taxon>Viridiplantae</taxon>
        <taxon>Streptophyta</taxon>
        <taxon>Embryophyta</taxon>
        <taxon>Tracheophyta</taxon>
        <taxon>Spermatophyta</taxon>
        <taxon>Magnoliopsida</taxon>
        <taxon>Liliopsida</taxon>
        <taxon>Poales</taxon>
        <taxon>Poaceae</taxon>
        <taxon>PACMAD clade</taxon>
        <taxon>Panicoideae</taxon>
        <taxon>Andropogonodae</taxon>
        <taxon>Andropogoneae</taxon>
        <taxon>Tripsacinae</taxon>
        <taxon>Zea</taxon>
    </lineage>
</organism>
<dbReference type="IntAct" id="A0A1D6EEB1">
    <property type="interactions" value="1"/>
</dbReference>
<evidence type="ECO:0000313" key="1">
    <source>
        <dbReference type="EMBL" id="ONM18565.1"/>
    </source>
</evidence>